<dbReference type="PANTHER" id="PTHR42648">
    <property type="entry name" value="TRANSPOSASE, PUTATIVE-RELATED"/>
    <property type="match status" value="1"/>
</dbReference>
<evidence type="ECO:0000256" key="17">
    <source>
        <dbReference type="SAM" id="MobiDB-lite"/>
    </source>
</evidence>
<dbReference type="GO" id="GO:0008270">
    <property type="term" value="F:zinc ion binding"/>
    <property type="evidence" value="ECO:0007669"/>
    <property type="project" value="UniProtKB-KW"/>
</dbReference>
<evidence type="ECO:0000259" key="18">
    <source>
        <dbReference type="PROSITE" id="PS50158"/>
    </source>
</evidence>
<dbReference type="PROSITE" id="PS50158">
    <property type="entry name" value="ZF_CCHC"/>
    <property type="match status" value="1"/>
</dbReference>
<feature type="compositionally biased region" description="Basic and acidic residues" evidence="17">
    <location>
        <begin position="21"/>
        <end position="32"/>
    </location>
</feature>
<keyword evidence="16" id="KW-0863">Zinc-finger</keyword>
<evidence type="ECO:0000259" key="19">
    <source>
        <dbReference type="PROSITE" id="PS50994"/>
    </source>
</evidence>
<dbReference type="InterPro" id="IPR036875">
    <property type="entry name" value="Znf_CCHC_sf"/>
</dbReference>
<evidence type="ECO:0000256" key="9">
    <source>
        <dbReference type="ARBA" id="ARBA00022840"/>
    </source>
</evidence>
<feature type="compositionally biased region" description="Basic and acidic residues" evidence="17">
    <location>
        <begin position="1"/>
        <end position="12"/>
    </location>
</feature>
<dbReference type="GO" id="GO:0015074">
    <property type="term" value="P:DNA integration"/>
    <property type="evidence" value="ECO:0007669"/>
    <property type="project" value="UniProtKB-KW"/>
</dbReference>
<dbReference type="PROSITE" id="PS50994">
    <property type="entry name" value="INTEGRASE"/>
    <property type="match status" value="1"/>
</dbReference>
<feature type="compositionally biased region" description="Basic residues" evidence="17">
    <location>
        <begin position="58"/>
        <end position="70"/>
    </location>
</feature>
<protein>
    <recommendedName>
        <fullName evidence="22">Retrovirus-related Pol polyprotein from transposon TNT 1-94</fullName>
    </recommendedName>
</protein>
<evidence type="ECO:0000256" key="7">
    <source>
        <dbReference type="ARBA" id="ARBA00022759"/>
    </source>
</evidence>
<evidence type="ECO:0000256" key="10">
    <source>
        <dbReference type="ARBA" id="ARBA00022842"/>
    </source>
</evidence>
<feature type="domain" description="CCHC-type" evidence="18">
    <location>
        <begin position="120"/>
        <end position="133"/>
    </location>
</feature>
<keyword evidence="21" id="KW-1185">Reference proteome</keyword>
<keyword evidence="2" id="KW-1188">Viral release from host cell</keyword>
<keyword evidence="3" id="KW-0645">Protease</keyword>
<keyword evidence="8" id="KW-0378">Hydrolase</keyword>
<dbReference type="AlphaFoldDB" id="A0AAV2E8S4"/>
<dbReference type="GO" id="GO:0005524">
    <property type="term" value="F:ATP binding"/>
    <property type="evidence" value="ECO:0007669"/>
    <property type="project" value="UniProtKB-KW"/>
</dbReference>
<keyword evidence="14" id="KW-0917">Virion maturation</keyword>
<dbReference type="Proteomes" id="UP001497516">
    <property type="component" value="Chromosome 4"/>
</dbReference>
<dbReference type="PANTHER" id="PTHR42648:SF11">
    <property type="entry name" value="TRANSPOSON TY4-P GAG-POL POLYPROTEIN"/>
    <property type="match status" value="1"/>
</dbReference>
<dbReference type="GO" id="GO:0003676">
    <property type="term" value="F:nucleic acid binding"/>
    <property type="evidence" value="ECO:0007669"/>
    <property type="project" value="InterPro"/>
</dbReference>
<keyword evidence="13" id="KW-0239">DNA-directed DNA polymerase</keyword>
<keyword evidence="9" id="KW-0067">ATP-binding</keyword>
<evidence type="ECO:0000256" key="13">
    <source>
        <dbReference type="ARBA" id="ARBA00022932"/>
    </source>
</evidence>
<dbReference type="InterPro" id="IPR036397">
    <property type="entry name" value="RNaseH_sf"/>
</dbReference>
<evidence type="ECO:0000313" key="21">
    <source>
        <dbReference type="Proteomes" id="UP001497516"/>
    </source>
</evidence>
<feature type="domain" description="Integrase catalytic" evidence="19">
    <location>
        <begin position="358"/>
        <end position="458"/>
    </location>
</feature>
<dbReference type="SUPFAM" id="SSF57756">
    <property type="entry name" value="Retrovirus zinc finger-like domains"/>
    <property type="match status" value="1"/>
</dbReference>
<dbReference type="InterPro" id="IPR001878">
    <property type="entry name" value="Znf_CCHC"/>
</dbReference>
<keyword evidence="16" id="KW-0862">Zinc</keyword>
<evidence type="ECO:0000256" key="16">
    <source>
        <dbReference type="PROSITE-ProRule" id="PRU00047"/>
    </source>
</evidence>
<keyword evidence="7" id="KW-0255">Endonuclease</keyword>
<keyword evidence="5" id="KW-0479">Metal-binding</keyword>
<evidence type="ECO:0000256" key="4">
    <source>
        <dbReference type="ARBA" id="ARBA00022722"/>
    </source>
</evidence>
<accession>A0AAV2E8S4</accession>
<keyword evidence="11" id="KW-0229">DNA integration</keyword>
<keyword evidence="6" id="KW-0547">Nucleotide-binding</keyword>
<keyword evidence="10" id="KW-0460">Magnesium</keyword>
<evidence type="ECO:0000256" key="12">
    <source>
        <dbReference type="ARBA" id="ARBA00022918"/>
    </source>
</evidence>
<comment type="function">
    <text evidence="1">The aspartyl protease (PR) mediates the proteolytic cleavages of the Gag and Gag-Pol polyproteins after assembly of the VLP.</text>
</comment>
<keyword evidence="13" id="KW-0808">Transferase</keyword>
<keyword evidence="4" id="KW-0540">Nuclease</keyword>
<dbReference type="GO" id="GO:0006310">
    <property type="term" value="P:DNA recombination"/>
    <property type="evidence" value="ECO:0007669"/>
    <property type="project" value="UniProtKB-KW"/>
</dbReference>
<dbReference type="InterPro" id="IPR054722">
    <property type="entry name" value="PolX-like_BBD"/>
</dbReference>
<evidence type="ECO:0000256" key="14">
    <source>
        <dbReference type="ARBA" id="ARBA00023113"/>
    </source>
</evidence>
<dbReference type="InterPro" id="IPR001584">
    <property type="entry name" value="Integrase_cat-core"/>
</dbReference>
<proteinExistence type="predicted"/>
<sequence>MEEAKDVSKMTVDEVIGSLQAREERLNKRNEESSEQVLATKATTEEKEGARGGVQYRGRGRGNYRGRGRGRALGAYQSRDGGNFTTNNYETSTRGRGRGRGCGRGSWRSNEGRDKSNVQCHNCSKYGHYASECWSPPKEVEETANNVQEEEVKGTLMLSHQGDEKPKDNMWYMDNAASNHMCGKRNMFVDMDESVKGNVVFGDSSKVPIKGRGTILIRLKNGSQQSISDVYYVPDMTSNILSLGQLMEKNYEVHMVNRQLELLNEKKQLLARVPMSRNRMFTLNIQTEIAKCLKVCVKDNTWLWHLRYGHLNFGGLKLLGQKKMVHGLPVINHPDQLCEGCLVGKQFRASFPKESLSRAKAPLELVHADLCGPITPTSFGKNKYFLLFIDDYSRKTWVYFLKQKSDTFEAFKKFKMMVENESGRYIKAMRSDRGGEFMLKKFRRFCEYQGIRRFLTVP</sequence>
<dbReference type="GO" id="GO:0006508">
    <property type="term" value="P:proteolysis"/>
    <property type="evidence" value="ECO:0007669"/>
    <property type="project" value="UniProtKB-KW"/>
</dbReference>
<evidence type="ECO:0000256" key="5">
    <source>
        <dbReference type="ARBA" id="ARBA00022723"/>
    </source>
</evidence>
<feature type="region of interest" description="Disordered" evidence="17">
    <location>
        <begin position="1"/>
        <end position="117"/>
    </location>
</feature>
<dbReference type="InterPro" id="IPR025724">
    <property type="entry name" value="GAG-pre-integrase_dom"/>
</dbReference>
<gene>
    <name evidence="20" type="ORF">LTRI10_LOCUS23621</name>
</gene>
<evidence type="ECO:0000256" key="3">
    <source>
        <dbReference type="ARBA" id="ARBA00022670"/>
    </source>
</evidence>
<keyword evidence="13" id="KW-0548">Nucleotidyltransferase</keyword>
<evidence type="ECO:0000256" key="2">
    <source>
        <dbReference type="ARBA" id="ARBA00022612"/>
    </source>
</evidence>
<dbReference type="Pfam" id="PF00665">
    <property type="entry name" value="rve"/>
    <property type="match status" value="1"/>
</dbReference>
<dbReference type="InterPro" id="IPR039537">
    <property type="entry name" value="Retrotran_Ty1/copia-like"/>
</dbReference>
<dbReference type="GO" id="GO:0004519">
    <property type="term" value="F:endonuclease activity"/>
    <property type="evidence" value="ECO:0007669"/>
    <property type="project" value="UniProtKB-KW"/>
</dbReference>
<evidence type="ECO:0000256" key="1">
    <source>
        <dbReference type="ARBA" id="ARBA00002180"/>
    </source>
</evidence>
<dbReference type="GO" id="GO:0003887">
    <property type="term" value="F:DNA-directed DNA polymerase activity"/>
    <property type="evidence" value="ECO:0007669"/>
    <property type="project" value="UniProtKB-KW"/>
</dbReference>
<evidence type="ECO:0000256" key="8">
    <source>
        <dbReference type="ARBA" id="ARBA00022801"/>
    </source>
</evidence>
<reference evidence="20 21" key="1">
    <citation type="submission" date="2024-04" db="EMBL/GenBank/DDBJ databases">
        <authorList>
            <person name="Fracassetti M."/>
        </authorList>
    </citation>
    <scope>NUCLEOTIDE SEQUENCE [LARGE SCALE GENOMIC DNA]</scope>
</reference>
<dbReference type="EMBL" id="OZ034817">
    <property type="protein sequence ID" value="CAL1382290.1"/>
    <property type="molecule type" value="Genomic_DNA"/>
</dbReference>
<keyword evidence="12" id="KW-0695">RNA-directed DNA polymerase</keyword>
<dbReference type="Gene3D" id="4.10.60.10">
    <property type="entry name" value="Zinc finger, CCHC-type"/>
    <property type="match status" value="1"/>
</dbReference>
<dbReference type="GO" id="GO:0003964">
    <property type="term" value="F:RNA-directed DNA polymerase activity"/>
    <property type="evidence" value="ECO:0007669"/>
    <property type="project" value="UniProtKB-KW"/>
</dbReference>
<dbReference type="GO" id="GO:0008233">
    <property type="term" value="F:peptidase activity"/>
    <property type="evidence" value="ECO:0007669"/>
    <property type="project" value="UniProtKB-KW"/>
</dbReference>
<dbReference type="Gene3D" id="3.30.420.10">
    <property type="entry name" value="Ribonuclease H-like superfamily/Ribonuclease H"/>
    <property type="match status" value="1"/>
</dbReference>
<keyword evidence="15" id="KW-0233">DNA recombination</keyword>
<organism evidence="20 21">
    <name type="scientific">Linum trigynum</name>
    <dbReference type="NCBI Taxonomy" id="586398"/>
    <lineage>
        <taxon>Eukaryota</taxon>
        <taxon>Viridiplantae</taxon>
        <taxon>Streptophyta</taxon>
        <taxon>Embryophyta</taxon>
        <taxon>Tracheophyta</taxon>
        <taxon>Spermatophyta</taxon>
        <taxon>Magnoliopsida</taxon>
        <taxon>eudicotyledons</taxon>
        <taxon>Gunneridae</taxon>
        <taxon>Pentapetalae</taxon>
        <taxon>rosids</taxon>
        <taxon>fabids</taxon>
        <taxon>Malpighiales</taxon>
        <taxon>Linaceae</taxon>
        <taxon>Linum</taxon>
    </lineage>
</organism>
<evidence type="ECO:0008006" key="22">
    <source>
        <dbReference type="Google" id="ProtNLM"/>
    </source>
</evidence>
<name>A0AAV2E8S4_9ROSI</name>
<dbReference type="SUPFAM" id="SSF53098">
    <property type="entry name" value="Ribonuclease H-like"/>
    <property type="match status" value="1"/>
</dbReference>
<dbReference type="Pfam" id="PF22936">
    <property type="entry name" value="Pol_BBD"/>
    <property type="match status" value="1"/>
</dbReference>
<evidence type="ECO:0000256" key="6">
    <source>
        <dbReference type="ARBA" id="ARBA00022741"/>
    </source>
</evidence>
<evidence type="ECO:0000313" key="20">
    <source>
        <dbReference type="EMBL" id="CAL1382290.1"/>
    </source>
</evidence>
<dbReference type="Pfam" id="PF13976">
    <property type="entry name" value="gag_pre-integrs"/>
    <property type="match status" value="1"/>
</dbReference>
<dbReference type="InterPro" id="IPR012337">
    <property type="entry name" value="RNaseH-like_sf"/>
</dbReference>
<evidence type="ECO:0000256" key="11">
    <source>
        <dbReference type="ARBA" id="ARBA00022908"/>
    </source>
</evidence>
<feature type="compositionally biased region" description="Polar residues" evidence="17">
    <location>
        <begin position="83"/>
        <end position="92"/>
    </location>
</feature>
<evidence type="ECO:0000256" key="15">
    <source>
        <dbReference type="ARBA" id="ARBA00023172"/>
    </source>
</evidence>